<evidence type="ECO:0000256" key="3">
    <source>
        <dbReference type="ARBA" id="ARBA00022801"/>
    </source>
</evidence>
<keyword evidence="4" id="KW-0720">Serine protease</keyword>
<protein>
    <recommendedName>
        <fullName evidence="7">Peptidase S49 domain-containing protein</fullName>
    </recommendedName>
</protein>
<proteinExistence type="inferred from homology"/>
<evidence type="ECO:0000256" key="4">
    <source>
        <dbReference type="ARBA" id="ARBA00022825"/>
    </source>
</evidence>
<sequence length="372" mass="39481">MTDSIPPNGPGDAPNEGAGKPEALEVTQHADHPLEAELRDPAAGKPASAAAPAASAFAQAGGWEREVLEKVLMATVREQRAARRWRIFFRFVTLGLIGVLIYAFASLEGETVSTGRHTAIVTLDGEIAANTNASAENINASLQAAFADDNTVGVILKINSPGGSPVQAGMINDEIRRLRAKYKKIPLYVVVEEMCASGGYYVAAAADKIYVDKASIVGSIGVLMDGFGFTGLMDKVGVERRLLTAGSNKGMLDPFSPVSPQQKQYAQEMLDQVHQQFIDVVKQGRGTRLKDDPTLFTGLFWTGAKAVDLGLADAIGSSDFVARSVIKAPDVVDYTVKENFASRVARKLGTAMGAGAVKALATTGQLKLLMKE</sequence>
<evidence type="ECO:0000313" key="9">
    <source>
        <dbReference type="Proteomes" id="UP001189813"/>
    </source>
</evidence>
<evidence type="ECO:0000256" key="1">
    <source>
        <dbReference type="ARBA" id="ARBA00008683"/>
    </source>
</evidence>
<dbReference type="PANTHER" id="PTHR42987:SF8">
    <property type="entry name" value="PROTEINASE"/>
    <property type="match status" value="1"/>
</dbReference>
<dbReference type="PANTHER" id="PTHR42987">
    <property type="entry name" value="PEPTIDASE S49"/>
    <property type="match status" value="1"/>
</dbReference>
<evidence type="ECO:0000313" key="8">
    <source>
        <dbReference type="EMBL" id="CAJ0784460.1"/>
    </source>
</evidence>
<evidence type="ECO:0000259" key="7">
    <source>
        <dbReference type="Pfam" id="PF01343"/>
    </source>
</evidence>
<dbReference type="EMBL" id="CATZBU010000002">
    <property type="protein sequence ID" value="CAJ0784460.1"/>
    <property type="molecule type" value="Genomic_DNA"/>
</dbReference>
<dbReference type="InterPro" id="IPR029045">
    <property type="entry name" value="ClpP/crotonase-like_dom_sf"/>
</dbReference>
<keyword evidence="9" id="KW-1185">Reference proteome</keyword>
<feature type="transmembrane region" description="Helical" evidence="6">
    <location>
        <begin position="87"/>
        <end position="105"/>
    </location>
</feature>
<evidence type="ECO:0000256" key="2">
    <source>
        <dbReference type="ARBA" id="ARBA00022670"/>
    </source>
</evidence>
<keyword evidence="6" id="KW-1133">Transmembrane helix</keyword>
<dbReference type="Gene3D" id="3.90.226.10">
    <property type="entry name" value="2-enoyl-CoA Hydratase, Chain A, domain 1"/>
    <property type="match status" value="1"/>
</dbReference>
<feature type="region of interest" description="Disordered" evidence="5">
    <location>
        <begin position="1"/>
        <end position="34"/>
    </location>
</feature>
<gene>
    <name evidence="8" type="ORF">LMG19083_01175</name>
</gene>
<name>A0ABM9J6N2_9RALS</name>
<dbReference type="Gene3D" id="6.20.330.10">
    <property type="match status" value="1"/>
</dbReference>
<evidence type="ECO:0000256" key="5">
    <source>
        <dbReference type="SAM" id="MobiDB-lite"/>
    </source>
</evidence>
<dbReference type="InterPro" id="IPR047272">
    <property type="entry name" value="S49_SppA_C"/>
</dbReference>
<comment type="similarity">
    <text evidence="1">Belongs to the peptidase S49 family.</text>
</comment>
<dbReference type="Pfam" id="PF01343">
    <property type="entry name" value="Peptidase_S49"/>
    <property type="match status" value="1"/>
</dbReference>
<organism evidence="8 9">
    <name type="scientific">Ralstonia psammae</name>
    <dbReference type="NCBI Taxonomy" id="3058598"/>
    <lineage>
        <taxon>Bacteria</taxon>
        <taxon>Pseudomonadati</taxon>
        <taxon>Pseudomonadota</taxon>
        <taxon>Betaproteobacteria</taxon>
        <taxon>Burkholderiales</taxon>
        <taxon>Burkholderiaceae</taxon>
        <taxon>Ralstonia</taxon>
    </lineage>
</organism>
<dbReference type="InterPro" id="IPR002142">
    <property type="entry name" value="Peptidase_S49"/>
</dbReference>
<keyword evidence="6" id="KW-0472">Membrane</keyword>
<keyword evidence="2" id="KW-0645">Protease</keyword>
<evidence type="ECO:0000256" key="6">
    <source>
        <dbReference type="SAM" id="Phobius"/>
    </source>
</evidence>
<reference evidence="8 9" key="1">
    <citation type="submission" date="2023-07" db="EMBL/GenBank/DDBJ databases">
        <authorList>
            <person name="Peeters C."/>
        </authorList>
    </citation>
    <scope>NUCLEOTIDE SEQUENCE [LARGE SCALE GENOMIC DNA]</scope>
    <source>
        <strain evidence="8 9">LMG 19083</strain>
    </source>
</reference>
<dbReference type="SUPFAM" id="SSF52096">
    <property type="entry name" value="ClpP/crotonase"/>
    <property type="match status" value="1"/>
</dbReference>
<feature type="domain" description="Peptidase S49" evidence="7">
    <location>
        <begin position="180"/>
        <end position="325"/>
    </location>
</feature>
<dbReference type="Proteomes" id="UP001189813">
    <property type="component" value="Unassembled WGS sequence"/>
</dbReference>
<dbReference type="CDD" id="cd07023">
    <property type="entry name" value="S49_Sppa_N_C"/>
    <property type="match status" value="1"/>
</dbReference>
<keyword evidence="3" id="KW-0378">Hydrolase</keyword>
<comment type="caution">
    <text evidence="8">The sequence shown here is derived from an EMBL/GenBank/DDBJ whole genome shotgun (WGS) entry which is preliminary data.</text>
</comment>
<dbReference type="RefSeq" id="WP_316664853.1">
    <property type="nucleotide sequence ID" value="NZ_CATZBU010000002.1"/>
</dbReference>
<keyword evidence="6" id="KW-0812">Transmembrane</keyword>
<accession>A0ABM9J6N2</accession>